<dbReference type="RefSeq" id="WP_223402267.1">
    <property type="nucleotide sequence ID" value="NZ_JAGSHT010000002.1"/>
</dbReference>
<sequence length="236" mass="22886">MSGTLTLTLTVPARSGSDQALLGVVALANTGTGPVTVNARLNLPDGDLVIDVDGPTGTLRAGWPWPADSLPREVELGPGEVLEAGVLLLCTAASQPLFPGAGAYILTASYPAGPITLEAEPVRMVRTPATGAAAAALRDRDVIQSLASASVLGQAAAALAALAADGGMTATLAALATGAGTAAADLTTAAGGPIAVATAASAVLPATDPRHAEIALAVAGDARAASILAGSPHRAP</sequence>
<name>A0ABS7S3M8_9MICO</name>
<reference evidence="1 2" key="1">
    <citation type="submission" date="2021-04" db="EMBL/GenBank/DDBJ databases">
        <title>Ruania sp. nov., isolated from sandy soil of mangrove forest.</title>
        <authorList>
            <person name="Ge X."/>
            <person name="Huang R."/>
            <person name="Liu W."/>
        </authorList>
    </citation>
    <scope>NUCLEOTIDE SEQUENCE [LARGE SCALE GENOMIC DNA]</scope>
    <source>
        <strain evidence="1 2">N2-46</strain>
    </source>
</reference>
<evidence type="ECO:0000313" key="2">
    <source>
        <dbReference type="Proteomes" id="UP000826651"/>
    </source>
</evidence>
<evidence type="ECO:0000313" key="1">
    <source>
        <dbReference type="EMBL" id="MBZ2194902.1"/>
    </source>
</evidence>
<accession>A0ABS7S3M8</accession>
<comment type="caution">
    <text evidence="1">The sequence shown here is derived from an EMBL/GenBank/DDBJ whole genome shotgun (WGS) entry which is preliminary data.</text>
</comment>
<organism evidence="1 2">
    <name type="scientific">Occultella gossypii</name>
    <dbReference type="NCBI Taxonomy" id="2800820"/>
    <lineage>
        <taxon>Bacteria</taxon>
        <taxon>Bacillati</taxon>
        <taxon>Actinomycetota</taxon>
        <taxon>Actinomycetes</taxon>
        <taxon>Micrococcales</taxon>
        <taxon>Ruaniaceae</taxon>
        <taxon>Occultella</taxon>
    </lineage>
</organism>
<dbReference type="Proteomes" id="UP000826651">
    <property type="component" value="Unassembled WGS sequence"/>
</dbReference>
<protein>
    <submittedName>
        <fullName evidence="1">Uncharacterized protein</fullName>
    </submittedName>
</protein>
<keyword evidence="2" id="KW-1185">Reference proteome</keyword>
<dbReference type="EMBL" id="JAGSHT010000002">
    <property type="protein sequence ID" value="MBZ2194902.1"/>
    <property type="molecule type" value="Genomic_DNA"/>
</dbReference>
<proteinExistence type="predicted"/>
<gene>
    <name evidence="1" type="ORF">KCQ71_01955</name>
</gene>